<protein>
    <submittedName>
        <fullName evidence="2">GNAT superfamily N-acetyltransferase</fullName>
    </submittedName>
</protein>
<dbReference type="PROSITE" id="PS51186">
    <property type="entry name" value="GNAT"/>
    <property type="match status" value="1"/>
</dbReference>
<keyword evidence="2" id="KW-0808">Transferase</keyword>
<sequence length="170" mass="18735">MTDAYAPAPVRWAEQHELAGLAEIELAADKLFAEVGITFPPGTTMIEDVTDPERVLVSGTPPEGFALLGEVDGRVHLEQLAVRPERMRRGIGGRLLAAVAEHAAASGSDGVTLTTYRDVSWNAPWYARHGYRVLPRERWGPELTELVERERELGIEVAPRVVMWQPAVTT</sequence>
<evidence type="ECO:0000259" key="1">
    <source>
        <dbReference type="PROSITE" id="PS51186"/>
    </source>
</evidence>
<organism evidence="2 3">
    <name type="scientific">Thermocatellispora tengchongensis</name>
    <dbReference type="NCBI Taxonomy" id="1073253"/>
    <lineage>
        <taxon>Bacteria</taxon>
        <taxon>Bacillati</taxon>
        <taxon>Actinomycetota</taxon>
        <taxon>Actinomycetes</taxon>
        <taxon>Streptosporangiales</taxon>
        <taxon>Streptosporangiaceae</taxon>
        <taxon>Thermocatellispora</taxon>
    </lineage>
</organism>
<evidence type="ECO:0000313" key="2">
    <source>
        <dbReference type="EMBL" id="MBB5133198.1"/>
    </source>
</evidence>
<name>A0A840P0E8_9ACTN</name>
<dbReference type="GO" id="GO:0016747">
    <property type="term" value="F:acyltransferase activity, transferring groups other than amino-acyl groups"/>
    <property type="evidence" value="ECO:0007669"/>
    <property type="project" value="InterPro"/>
</dbReference>
<dbReference type="Proteomes" id="UP000578449">
    <property type="component" value="Unassembled WGS sequence"/>
</dbReference>
<evidence type="ECO:0000313" key="3">
    <source>
        <dbReference type="Proteomes" id="UP000578449"/>
    </source>
</evidence>
<dbReference type="InterPro" id="IPR016181">
    <property type="entry name" value="Acyl_CoA_acyltransferase"/>
</dbReference>
<accession>A0A840P0E8</accession>
<comment type="caution">
    <text evidence="2">The sequence shown here is derived from an EMBL/GenBank/DDBJ whole genome shotgun (WGS) entry which is preliminary data.</text>
</comment>
<dbReference type="RefSeq" id="WP_312924759.1">
    <property type="nucleotide sequence ID" value="NZ_BAABIX010000010.1"/>
</dbReference>
<proteinExistence type="predicted"/>
<dbReference type="AlphaFoldDB" id="A0A840P0E8"/>
<gene>
    <name evidence="2" type="ORF">HNP84_002919</name>
</gene>
<dbReference type="CDD" id="cd04301">
    <property type="entry name" value="NAT_SF"/>
    <property type="match status" value="1"/>
</dbReference>
<dbReference type="SUPFAM" id="SSF55729">
    <property type="entry name" value="Acyl-CoA N-acyltransferases (Nat)"/>
    <property type="match status" value="1"/>
</dbReference>
<dbReference type="Pfam" id="PF13508">
    <property type="entry name" value="Acetyltransf_7"/>
    <property type="match status" value="1"/>
</dbReference>
<feature type="domain" description="N-acetyltransferase" evidence="1">
    <location>
        <begin position="8"/>
        <end position="150"/>
    </location>
</feature>
<dbReference type="EMBL" id="JACHGN010000005">
    <property type="protein sequence ID" value="MBB5133198.1"/>
    <property type="molecule type" value="Genomic_DNA"/>
</dbReference>
<dbReference type="InterPro" id="IPR000182">
    <property type="entry name" value="GNAT_dom"/>
</dbReference>
<reference evidence="2 3" key="1">
    <citation type="submission" date="2020-08" db="EMBL/GenBank/DDBJ databases">
        <title>Genomic Encyclopedia of Type Strains, Phase IV (KMG-IV): sequencing the most valuable type-strain genomes for metagenomic binning, comparative biology and taxonomic classification.</title>
        <authorList>
            <person name="Goeker M."/>
        </authorList>
    </citation>
    <scope>NUCLEOTIDE SEQUENCE [LARGE SCALE GENOMIC DNA]</scope>
    <source>
        <strain evidence="2 3">DSM 45615</strain>
    </source>
</reference>
<dbReference type="Gene3D" id="3.40.630.30">
    <property type="match status" value="1"/>
</dbReference>
<keyword evidence="3" id="KW-1185">Reference proteome</keyword>